<evidence type="ECO:0000259" key="3">
    <source>
        <dbReference type="PROSITE" id="PS01031"/>
    </source>
</evidence>
<evidence type="ECO:0000256" key="1">
    <source>
        <dbReference type="PROSITE-ProRule" id="PRU00285"/>
    </source>
</evidence>
<dbReference type="InterPro" id="IPR002068">
    <property type="entry name" value="A-crystallin/Hsp20_dom"/>
</dbReference>
<protein>
    <submittedName>
        <fullName evidence="4">HSP20 family protein</fullName>
    </submittedName>
</protein>
<dbReference type="Gene3D" id="2.60.40.790">
    <property type="match status" value="1"/>
</dbReference>
<proteinExistence type="inferred from homology"/>
<dbReference type="Pfam" id="PF00011">
    <property type="entry name" value="HSP20"/>
    <property type="match status" value="1"/>
</dbReference>
<dbReference type="EMBL" id="RBLG01000003">
    <property type="protein sequence ID" value="RKS50542.1"/>
    <property type="molecule type" value="Genomic_DNA"/>
</dbReference>
<sequence>MSLIKSNHRRRIPMLSQSLMPQDPFFSEMMNPRRSLFNLNRLMNADFDDEFDLFPSLNVKNLENEFEVELAAPGLSKDDFKVTIDNGILNISAEIEDKQEEKNDAYMRKEFSYHSFSRSLTLPETVDENKDVKAQYKDGVLKLKLRKVDGAKSKPAKTIKIV</sequence>
<accession>A0A495PM65</accession>
<name>A0A495PM65_9FLAO</name>
<dbReference type="PANTHER" id="PTHR11527">
    <property type="entry name" value="HEAT-SHOCK PROTEIN 20 FAMILY MEMBER"/>
    <property type="match status" value="1"/>
</dbReference>
<feature type="domain" description="SHSP" evidence="3">
    <location>
        <begin position="48"/>
        <end position="162"/>
    </location>
</feature>
<dbReference type="RefSeq" id="WP_245984168.1">
    <property type="nucleotide sequence ID" value="NZ_RBLG01000003.1"/>
</dbReference>
<dbReference type="CDD" id="cd06464">
    <property type="entry name" value="ACD_sHsps-like"/>
    <property type="match status" value="1"/>
</dbReference>
<comment type="caution">
    <text evidence="4">The sequence shown here is derived from an EMBL/GenBank/DDBJ whole genome shotgun (WGS) entry which is preliminary data.</text>
</comment>
<evidence type="ECO:0000256" key="2">
    <source>
        <dbReference type="RuleBase" id="RU003616"/>
    </source>
</evidence>
<dbReference type="Proteomes" id="UP000276282">
    <property type="component" value="Unassembled WGS sequence"/>
</dbReference>
<keyword evidence="5" id="KW-1185">Reference proteome</keyword>
<evidence type="ECO:0000313" key="5">
    <source>
        <dbReference type="Proteomes" id="UP000276282"/>
    </source>
</evidence>
<dbReference type="AlphaFoldDB" id="A0A495PM65"/>
<gene>
    <name evidence="4" type="ORF">BC962_2313</name>
</gene>
<reference evidence="4 5" key="1">
    <citation type="submission" date="2018-10" db="EMBL/GenBank/DDBJ databases">
        <title>Genomic Encyclopedia of Archaeal and Bacterial Type Strains, Phase II (KMG-II): from individual species to whole genera.</title>
        <authorList>
            <person name="Goeker M."/>
        </authorList>
    </citation>
    <scope>NUCLEOTIDE SEQUENCE [LARGE SCALE GENOMIC DNA]</scope>
    <source>
        <strain evidence="4 5">DSM 19839</strain>
    </source>
</reference>
<organism evidence="4 5">
    <name type="scientific">Gillisia mitskevichiae</name>
    <dbReference type="NCBI Taxonomy" id="270921"/>
    <lineage>
        <taxon>Bacteria</taxon>
        <taxon>Pseudomonadati</taxon>
        <taxon>Bacteroidota</taxon>
        <taxon>Flavobacteriia</taxon>
        <taxon>Flavobacteriales</taxon>
        <taxon>Flavobacteriaceae</taxon>
        <taxon>Gillisia</taxon>
    </lineage>
</organism>
<dbReference type="InterPro" id="IPR031107">
    <property type="entry name" value="Small_HSP"/>
</dbReference>
<dbReference type="InterPro" id="IPR008978">
    <property type="entry name" value="HSP20-like_chaperone"/>
</dbReference>
<comment type="similarity">
    <text evidence="1 2">Belongs to the small heat shock protein (HSP20) family.</text>
</comment>
<evidence type="ECO:0000313" key="4">
    <source>
        <dbReference type="EMBL" id="RKS50542.1"/>
    </source>
</evidence>
<dbReference type="PROSITE" id="PS01031">
    <property type="entry name" value="SHSP"/>
    <property type="match status" value="1"/>
</dbReference>
<dbReference type="SUPFAM" id="SSF49764">
    <property type="entry name" value="HSP20-like chaperones"/>
    <property type="match status" value="1"/>
</dbReference>